<reference evidence="3 4" key="1">
    <citation type="submission" date="2019-10" db="EMBL/GenBank/DDBJ databases">
        <title>Nocardia macrotermitis sp. nov. and Nocardia aurantia sp. nov., isolated from the gut of fungus growing-termite Macrotermes natalensis.</title>
        <authorList>
            <person name="Benndorf R."/>
            <person name="Schwitalla J."/>
            <person name="Martin K."/>
            <person name="De Beer W."/>
            <person name="Kaster A.-K."/>
            <person name="Vollmers J."/>
            <person name="Poulsen M."/>
            <person name="Beemelmanns C."/>
        </authorList>
    </citation>
    <scope>NUCLEOTIDE SEQUENCE [LARGE SCALE GENOMIC DNA]</scope>
    <source>
        <strain evidence="3 4">RB56</strain>
    </source>
</reference>
<evidence type="ECO:0000313" key="3">
    <source>
        <dbReference type="EMBL" id="MQY29173.1"/>
    </source>
</evidence>
<dbReference type="RefSeq" id="WP_153345714.1">
    <property type="nucleotide sequence ID" value="NZ_WEGI01000010.1"/>
</dbReference>
<evidence type="ECO:0000313" key="4">
    <source>
        <dbReference type="Proteomes" id="UP000431401"/>
    </source>
</evidence>
<dbReference type="Proteomes" id="UP000431401">
    <property type="component" value="Unassembled WGS sequence"/>
</dbReference>
<dbReference type="NCBIfam" id="TIGR03558">
    <property type="entry name" value="oxido_grp_1"/>
    <property type="match status" value="1"/>
</dbReference>
<dbReference type="GO" id="GO:0016705">
    <property type="term" value="F:oxidoreductase activity, acting on paired donors, with incorporation or reduction of molecular oxygen"/>
    <property type="evidence" value="ECO:0007669"/>
    <property type="project" value="InterPro"/>
</dbReference>
<comment type="similarity">
    <text evidence="1">To bacterial alkanal monooxygenase alpha and beta chains.</text>
</comment>
<dbReference type="SUPFAM" id="SSF51679">
    <property type="entry name" value="Bacterial luciferase-like"/>
    <property type="match status" value="1"/>
</dbReference>
<dbReference type="OrthoDB" id="9780518at2"/>
<dbReference type="GO" id="GO:0005829">
    <property type="term" value="C:cytosol"/>
    <property type="evidence" value="ECO:0007669"/>
    <property type="project" value="TreeGrafter"/>
</dbReference>
<evidence type="ECO:0000259" key="2">
    <source>
        <dbReference type="Pfam" id="PF00296"/>
    </source>
</evidence>
<comment type="caution">
    <text evidence="3">The sequence shown here is derived from an EMBL/GenBank/DDBJ whole genome shotgun (WGS) entry which is preliminary data.</text>
</comment>
<dbReference type="Pfam" id="PF00296">
    <property type="entry name" value="Bac_luciferase"/>
    <property type="match status" value="1"/>
</dbReference>
<organism evidence="3 4">
    <name type="scientific">Nocardia aurantia</name>
    <dbReference type="NCBI Taxonomy" id="2585199"/>
    <lineage>
        <taxon>Bacteria</taxon>
        <taxon>Bacillati</taxon>
        <taxon>Actinomycetota</taxon>
        <taxon>Actinomycetes</taxon>
        <taxon>Mycobacteriales</taxon>
        <taxon>Nocardiaceae</taxon>
        <taxon>Nocardia</taxon>
    </lineage>
</organism>
<name>A0A7K0DTT0_9NOCA</name>
<dbReference type="FunFam" id="3.20.20.30:FF:000002">
    <property type="entry name" value="LLM class flavin-dependent oxidoreductase"/>
    <property type="match status" value="1"/>
</dbReference>
<dbReference type="PANTHER" id="PTHR30137:SF6">
    <property type="entry name" value="LUCIFERASE-LIKE MONOOXYGENASE"/>
    <property type="match status" value="1"/>
</dbReference>
<evidence type="ECO:0000256" key="1">
    <source>
        <dbReference type="ARBA" id="ARBA00007789"/>
    </source>
</evidence>
<dbReference type="EMBL" id="WEGI01000010">
    <property type="protein sequence ID" value="MQY29173.1"/>
    <property type="molecule type" value="Genomic_DNA"/>
</dbReference>
<gene>
    <name evidence="3" type="ORF">NRB56_47630</name>
</gene>
<dbReference type="AlphaFoldDB" id="A0A7K0DTT0"/>
<keyword evidence="4" id="KW-1185">Reference proteome</keyword>
<dbReference type="InterPro" id="IPR011251">
    <property type="entry name" value="Luciferase-like_dom"/>
</dbReference>
<accession>A0A7K0DTT0</accession>
<dbReference type="InterPro" id="IPR050766">
    <property type="entry name" value="Bact_Lucif_Oxidored"/>
</dbReference>
<dbReference type="InterPro" id="IPR019949">
    <property type="entry name" value="CmoO-like"/>
</dbReference>
<protein>
    <recommendedName>
        <fullName evidence="2">Luciferase-like domain-containing protein</fullName>
    </recommendedName>
</protein>
<dbReference type="Gene3D" id="3.20.20.30">
    <property type="entry name" value="Luciferase-like domain"/>
    <property type="match status" value="1"/>
</dbReference>
<dbReference type="PANTHER" id="PTHR30137">
    <property type="entry name" value="LUCIFERASE-LIKE MONOOXYGENASE"/>
    <property type="match status" value="1"/>
</dbReference>
<dbReference type="InterPro" id="IPR036661">
    <property type="entry name" value="Luciferase-like_sf"/>
</dbReference>
<sequence length="345" mass="36558">MPIALSILDLASIAPGETARDSFDNSVAIARAAERGGYRRVWYAEHHNMNTIASSATSVLIGYVAANTDTIRLGAGGIMLPNHSPLVIAEQFGTLETLFPGRIDLGLGRAPGSDQKTMLALRRDHASADSFPRDVLELQGYLTGRSRIPGVRAVPQAPEAVPLYILGSSLFGAQLAAQLGLPYAFASHFAPDALHQAVEIYRERFQPSDQLAEPYVMAAANVFAAADAEDARQQRAVAYRARARSMISRGAADVRFTDDEIDAFLASPNGSQLAAMMKYTAAGTPGEVRDFLTKFAAGIGADELILAHHASALADRVRSVELVGAAFELTAVDHERGGVVGSAGA</sequence>
<feature type="domain" description="Luciferase-like" evidence="2">
    <location>
        <begin position="10"/>
        <end position="298"/>
    </location>
</feature>
<proteinExistence type="predicted"/>